<protein>
    <submittedName>
        <fullName evidence="2">Uncharacterized protein</fullName>
    </submittedName>
</protein>
<dbReference type="Proteomes" id="UP000291084">
    <property type="component" value="Chromosome 8"/>
</dbReference>
<reference evidence="2 3" key="1">
    <citation type="journal article" date="2015" name="Sci. Rep.">
        <title>The power of single molecule real-time sequencing technology in the de novo assembly of a eukaryotic genome.</title>
        <authorList>
            <person name="Sakai H."/>
            <person name="Naito K."/>
            <person name="Ogiso-Tanaka E."/>
            <person name="Takahashi Y."/>
            <person name="Iseki K."/>
            <person name="Muto C."/>
            <person name="Satou K."/>
            <person name="Teruya K."/>
            <person name="Shiroma A."/>
            <person name="Shimoji M."/>
            <person name="Hirano T."/>
            <person name="Itoh T."/>
            <person name="Kaga A."/>
            <person name="Tomooka N."/>
        </authorList>
    </citation>
    <scope>NUCLEOTIDE SEQUENCE [LARGE SCALE GENOMIC DNA]</scope>
    <source>
        <strain evidence="3">cv. Shumari</strain>
    </source>
</reference>
<dbReference type="AlphaFoldDB" id="A0A0S3SRT6"/>
<evidence type="ECO:0000256" key="1">
    <source>
        <dbReference type="SAM" id="MobiDB-lite"/>
    </source>
</evidence>
<feature type="non-terminal residue" evidence="2">
    <location>
        <position position="94"/>
    </location>
</feature>
<gene>
    <name evidence="2" type="primary">Vigan.08G227600</name>
    <name evidence="2" type="ORF">VIGAN_08227600</name>
</gene>
<dbReference type="EMBL" id="AP015041">
    <property type="protein sequence ID" value="BAT95528.1"/>
    <property type="molecule type" value="Genomic_DNA"/>
</dbReference>
<organism evidence="2 3">
    <name type="scientific">Vigna angularis var. angularis</name>
    <dbReference type="NCBI Taxonomy" id="157739"/>
    <lineage>
        <taxon>Eukaryota</taxon>
        <taxon>Viridiplantae</taxon>
        <taxon>Streptophyta</taxon>
        <taxon>Embryophyta</taxon>
        <taxon>Tracheophyta</taxon>
        <taxon>Spermatophyta</taxon>
        <taxon>Magnoliopsida</taxon>
        <taxon>eudicotyledons</taxon>
        <taxon>Gunneridae</taxon>
        <taxon>Pentapetalae</taxon>
        <taxon>rosids</taxon>
        <taxon>fabids</taxon>
        <taxon>Fabales</taxon>
        <taxon>Fabaceae</taxon>
        <taxon>Papilionoideae</taxon>
        <taxon>50 kb inversion clade</taxon>
        <taxon>NPAAA clade</taxon>
        <taxon>indigoferoid/millettioid clade</taxon>
        <taxon>Phaseoleae</taxon>
        <taxon>Vigna</taxon>
    </lineage>
</organism>
<feature type="compositionally biased region" description="Basic and acidic residues" evidence="1">
    <location>
        <begin position="1"/>
        <end position="21"/>
    </location>
</feature>
<evidence type="ECO:0000313" key="2">
    <source>
        <dbReference type="EMBL" id="BAT95528.1"/>
    </source>
</evidence>
<name>A0A0S3SRT6_PHAAN</name>
<proteinExistence type="predicted"/>
<feature type="region of interest" description="Disordered" evidence="1">
    <location>
        <begin position="1"/>
        <end position="45"/>
    </location>
</feature>
<sequence length="94" mass="11071">MWDESEPIKEENCARTKEKNGKTTPRVANETKPNDLGKKRFPTGPNQYEKEISFLPVNSLEWGRRDTPLLTRHKTQLRGLCVKKKKIPYQFREL</sequence>
<evidence type="ECO:0000313" key="3">
    <source>
        <dbReference type="Proteomes" id="UP000291084"/>
    </source>
</evidence>
<keyword evidence="3" id="KW-1185">Reference proteome</keyword>
<accession>A0A0S3SRT6</accession>